<sequence>MWERKRAKTVEIKKREKKVGSFAKKGMAPVLAALMLLAAGCSSNSGEASTAPASEAPPSQAEASSQEEAPSQEPESSEAASSEVQSIPEIPEDPAAEPYLNEGIVMYGKMALEAFYDCQEQAADYAEVISTIKRAVPSAEVYNIVVPTHVEFALPEKYKADFSVSERPTLDAVYNNYSAEVKGVDVYDALSLHKLEYLYFNTDHHWTGLGAYYAYTKFAEEAGFTPVAQEDMEKKSIPGLLGLLYDITQEPVLEQNPDSVEYFIIPGDYECQVMYQGSDEWLETSMLAEYAEGANAYGVFLGGDNKLFKIQNQDPTMKNGKKIAVLKESFGNAFVPFLSPHYSEVHVLDMRYWEGNLASYAAENGIDEILIMNNIKSACNYTFHDYLLAMT</sequence>
<dbReference type="HOGENOM" id="CLU_031022_1_0_9"/>
<dbReference type="Pfam" id="PF14286">
    <property type="entry name" value="DHHW"/>
    <property type="match status" value="1"/>
</dbReference>
<feature type="compositionally biased region" description="Low complexity" evidence="1">
    <location>
        <begin position="47"/>
        <end position="89"/>
    </location>
</feature>
<evidence type="ECO:0000313" key="2">
    <source>
        <dbReference type="EMBL" id="EDO60936.1"/>
    </source>
</evidence>
<reference evidence="2 3" key="1">
    <citation type="submission" date="2007-08" db="EMBL/GenBank/DDBJ databases">
        <title>Draft genome sequence of Clostridium leptum (DSM 753).</title>
        <authorList>
            <person name="Sudarsanam P."/>
            <person name="Ley R."/>
            <person name="Guruge J."/>
            <person name="Turnbaugh P.J."/>
            <person name="Mahowald M."/>
            <person name="Liep D."/>
            <person name="Gordon J."/>
        </authorList>
    </citation>
    <scope>NUCLEOTIDE SEQUENCE [LARGE SCALE GENOMIC DNA]</scope>
    <source>
        <strain evidence="2 3">DSM 753</strain>
    </source>
</reference>
<dbReference type="EMBL" id="ABCB02000019">
    <property type="protein sequence ID" value="EDO60936.1"/>
    <property type="molecule type" value="Genomic_DNA"/>
</dbReference>
<name>A7VVD6_9FIRM</name>
<gene>
    <name evidence="2" type="ORF">CLOLEP_02548</name>
</gene>
<dbReference type="InterPro" id="IPR025945">
    <property type="entry name" value="DHHW"/>
</dbReference>
<dbReference type="Proteomes" id="UP000003490">
    <property type="component" value="Unassembled WGS sequence"/>
</dbReference>
<feature type="region of interest" description="Disordered" evidence="1">
    <location>
        <begin position="43"/>
        <end position="95"/>
    </location>
</feature>
<accession>A7VVD6</accession>
<dbReference type="eggNOG" id="ENOG502Z8CW">
    <property type="taxonomic scope" value="Bacteria"/>
</dbReference>
<evidence type="ECO:0000256" key="1">
    <source>
        <dbReference type="SAM" id="MobiDB-lite"/>
    </source>
</evidence>
<evidence type="ECO:0000313" key="3">
    <source>
        <dbReference type="Proteomes" id="UP000003490"/>
    </source>
</evidence>
<proteinExistence type="predicted"/>
<evidence type="ECO:0008006" key="4">
    <source>
        <dbReference type="Google" id="ProtNLM"/>
    </source>
</evidence>
<organism evidence="2 3">
    <name type="scientific">[Clostridium] leptum DSM 753</name>
    <dbReference type="NCBI Taxonomy" id="428125"/>
    <lineage>
        <taxon>Bacteria</taxon>
        <taxon>Bacillati</taxon>
        <taxon>Bacillota</taxon>
        <taxon>Clostridia</taxon>
        <taxon>Eubacteriales</taxon>
        <taxon>Oscillospiraceae</taxon>
        <taxon>Oscillospiraceae incertae sedis</taxon>
    </lineage>
</organism>
<reference evidence="2 3" key="2">
    <citation type="submission" date="2007-08" db="EMBL/GenBank/DDBJ databases">
        <authorList>
            <person name="Fulton L."/>
            <person name="Clifton S."/>
            <person name="Fulton B."/>
            <person name="Xu J."/>
            <person name="Minx P."/>
            <person name="Pepin K.H."/>
            <person name="Johnson M."/>
            <person name="Thiruvilangam P."/>
            <person name="Bhonagiri V."/>
            <person name="Nash W.E."/>
            <person name="Wang C."/>
            <person name="Mardis E.R."/>
            <person name="Wilson R.K."/>
        </authorList>
    </citation>
    <scope>NUCLEOTIDE SEQUENCE [LARGE SCALE GENOMIC DNA]</scope>
    <source>
        <strain evidence="2 3">DSM 753</strain>
    </source>
</reference>
<protein>
    <recommendedName>
        <fullName evidence="4">AlgX/AlgJ SGNH hydrolase-like domain-containing protein</fullName>
    </recommendedName>
</protein>
<comment type="caution">
    <text evidence="2">The sequence shown here is derived from an EMBL/GenBank/DDBJ whole genome shotgun (WGS) entry which is preliminary data.</text>
</comment>
<dbReference type="AlphaFoldDB" id="A7VVD6"/>